<feature type="transmembrane region" description="Helical" evidence="7">
    <location>
        <begin position="60"/>
        <end position="83"/>
    </location>
</feature>
<evidence type="ECO:0000256" key="3">
    <source>
        <dbReference type="ARBA" id="ARBA00022475"/>
    </source>
</evidence>
<dbReference type="STRING" id="429728.SAMN05216456_3411"/>
<dbReference type="GO" id="GO:0005886">
    <property type="term" value="C:plasma membrane"/>
    <property type="evidence" value="ECO:0007669"/>
    <property type="project" value="UniProtKB-SubCell"/>
</dbReference>
<gene>
    <name evidence="8" type="ORF">SAMN05216456_3411</name>
</gene>
<sequence length="161" mass="17646">MKKLFPHPVLAALLLGLWLVLQQSIGFGHVLLGSIIAIGASLAAAKIIPEPVRIRNPHLLLKLAAIAGLDIVRSNIALLMVLGNPRPKPKAAFIEMKLELTDTFALAVLACLITATPGSAWLEYNREHSTVLIHVFDLVDAADWETTIRTRYEALLLEIFQ</sequence>
<evidence type="ECO:0000256" key="1">
    <source>
        <dbReference type="ARBA" id="ARBA00004651"/>
    </source>
</evidence>
<keyword evidence="9" id="KW-1185">Reference proteome</keyword>
<evidence type="ECO:0000256" key="5">
    <source>
        <dbReference type="ARBA" id="ARBA00022989"/>
    </source>
</evidence>
<organism evidence="8 9">
    <name type="scientific">Devosia crocina</name>
    <dbReference type="NCBI Taxonomy" id="429728"/>
    <lineage>
        <taxon>Bacteria</taxon>
        <taxon>Pseudomonadati</taxon>
        <taxon>Pseudomonadota</taxon>
        <taxon>Alphaproteobacteria</taxon>
        <taxon>Hyphomicrobiales</taxon>
        <taxon>Devosiaceae</taxon>
        <taxon>Devosia</taxon>
    </lineage>
</organism>
<dbReference type="RefSeq" id="WP_092426657.1">
    <property type="nucleotide sequence ID" value="NZ_FPCK01000004.1"/>
</dbReference>
<dbReference type="PIRSF" id="PIRSF019239">
    <property type="entry name" value="MrpE"/>
    <property type="match status" value="1"/>
</dbReference>
<keyword evidence="4 7" id="KW-0812">Transmembrane</keyword>
<evidence type="ECO:0000256" key="7">
    <source>
        <dbReference type="SAM" id="Phobius"/>
    </source>
</evidence>
<dbReference type="PANTHER" id="PTHR34584:SF1">
    <property type="entry name" value="NA(+)_H(+) ANTIPORTER SUBUNIT E1"/>
    <property type="match status" value="1"/>
</dbReference>
<name>A0A1I7NUS6_9HYPH</name>
<keyword evidence="3" id="KW-1003">Cell membrane</keyword>
<evidence type="ECO:0000256" key="2">
    <source>
        <dbReference type="ARBA" id="ARBA00006228"/>
    </source>
</evidence>
<dbReference type="GO" id="GO:0008324">
    <property type="term" value="F:monoatomic cation transmembrane transporter activity"/>
    <property type="evidence" value="ECO:0007669"/>
    <property type="project" value="InterPro"/>
</dbReference>
<dbReference type="NCBIfam" id="NF006520">
    <property type="entry name" value="PRK08965.1-4"/>
    <property type="match status" value="1"/>
</dbReference>
<keyword evidence="5 7" id="KW-1133">Transmembrane helix</keyword>
<dbReference type="InterPro" id="IPR002758">
    <property type="entry name" value="Cation_antiport_E"/>
</dbReference>
<feature type="transmembrane region" description="Helical" evidence="7">
    <location>
        <begin position="103"/>
        <end position="122"/>
    </location>
</feature>
<evidence type="ECO:0000256" key="4">
    <source>
        <dbReference type="ARBA" id="ARBA00022692"/>
    </source>
</evidence>
<dbReference type="Proteomes" id="UP000199074">
    <property type="component" value="Unassembled WGS sequence"/>
</dbReference>
<reference evidence="8 9" key="1">
    <citation type="submission" date="2016-10" db="EMBL/GenBank/DDBJ databases">
        <authorList>
            <person name="de Groot N.N."/>
        </authorList>
    </citation>
    <scope>NUCLEOTIDE SEQUENCE [LARGE SCALE GENOMIC DNA]</scope>
    <source>
        <strain evidence="8 9">IPL20</strain>
    </source>
</reference>
<keyword evidence="6 7" id="KW-0472">Membrane</keyword>
<evidence type="ECO:0000313" key="8">
    <source>
        <dbReference type="EMBL" id="SFV38404.1"/>
    </source>
</evidence>
<accession>A0A1I7NUS6</accession>
<proteinExistence type="inferred from homology"/>
<protein>
    <submittedName>
        <fullName evidence="8">Multicomponent K+:H+ antiporter subunit E</fullName>
    </submittedName>
</protein>
<feature type="transmembrane region" description="Helical" evidence="7">
    <location>
        <begin position="32"/>
        <end position="48"/>
    </location>
</feature>
<dbReference type="Pfam" id="PF01899">
    <property type="entry name" value="MNHE"/>
    <property type="match status" value="1"/>
</dbReference>
<evidence type="ECO:0000313" key="9">
    <source>
        <dbReference type="Proteomes" id="UP000199074"/>
    </source>
</evidence>
<dbReference type="OrthoDB" id="9807187at2"/>
<comment type="subcellular location">
    <subcellularLocation>
        <location evidence="1">Cell membrane</location>
        <topology evidence="1">Multi-pass membrane protein</topology>
    </subcellularLocation>
</comment>
<dbReference type="PANTHER" id="PTHR34584">
    <property type="entry name" value="NA(+)/H(+) ANTIPORTER SUBUNIT E1"/>
    <property type="match status" value="1"/>
</dbReference>
<dbReference type="EMBL" id="FPCK01000004">
    <property type="protein sequence ID" value="SFV38404.1"/>
    <property type="molecule type" value="Genomic_DNA"/>
</dbReference>
<comment type="similarity">
    <text evidence="2">Belongs to the CPA3 antiporters (TC 2.A.63) subunit E family.</text>
</comment>
<dbReference type="AlphaFoldDB" id="A0A1I7NUS6"/>
<evidence type="ECO:0000256" key="6">
    <source>
        <dbReference type="ARBA" id="ARBA00023136"/>
    </source>
</evidence>